<keyword evidence="3" id="KW-0326">Glycosidase</keyword>
<protein>
    <submittedName>
        <fullName evidence="5">Glycoside hydrolase, putative</fullName>
    </submittedName>
</protein>
<dbReference type="EMBL" id="CYKH01000109">
    <property type="protein sequence ID" value="CUE71442.1"/>
    <property type="molecule type" value="Genomic_DNA"/>
</dbReference>
<organism evidence="5 6">
    <name type="scientific">Bodo saltans</name>
    <name type="common">Flagellated protozoan</name>
    <dbReference type="NCBI Taxonomy" id="75058"/>
    <lineage>
        <taxon>Eukaryota</taxon>
        <taxon>Discoba</taxon>
        <taxon>Euglenozoa</taxon>
        <taxon>Kinetoplastea</taxon>
        <taxon>Metakinetoplastina</taxon>
        <taxon>Eubodonida</taxon>
        <taxon>Bodonidae</taxon>
        <taxon>Bodo</taxon>
    </lineage>
</organism>
<name>A0A0S4ILL0_BODSA</name>
<evidence type="ECO:0000256" key="2">
    <source>
        <dbReference type="ARBA" id="ARBA00022801"/>
    </source>
</evidence>
<comment type="similarity">
    <text evidence="1">Belongs to the glycosyl hydrolase 53 family.</text>
</comment>
<evidence type="ECO:0000313" key="6">
    <source>
        <dbReference type="Proteomes" id="UP000051952"/>
    </source>
</evidence>
<keyword evidence="6" id="KW-1185">Reference proteome</keyword>
<dbReference type="Pfam" id="PF07745">
    <property type="entry name" value="Glyco_hydro_53"/>
    <property type="match status" value="1"/>
</dbReference>
<evidence type="ECO:0000256" key="1">
    <source>
        <dbReference type="ARBA" id="ARBA00010687"/>
    </source>
</evidence>
<dbReference type="InterPro" id="IPR011683">
    <property type="entry name" value="Glyco_hydro_53"/>
</dbReference>
<dbReference type="VEuPathDB" id="TriTrypDB:BSAL_53255"/>
<feature type="chain" id="PRO_5006621428" evidence="4">
    <location>
        <begin position="26"/>
        <end position="434"/>
    </location>
</feature>
<sequence length="434" mass="47824">MLAIQRLLVAVVALVAAALMHHVAATVPRRSPNFMTGFSSAGFDAASVKQMAEVGATHVRRYILWGDFENTLHSLDHNLTLVSLKADPQRLIYDYGSTLNWAYGDEQVQNTIAQNITPIVELSEGTHFGLPHYNNTYADPSVIGIPLYLAYQYRFCRAAVHRYKLMGVKLYQIENELNEALLSGFDGQRLVSFVWANWTFLTELLTVLRDAVKDEDSTASVTTNLHTDVPLVVHQLLDLPGYYLDALANWSYLLDVISLDAYPNMLVASPMGCTNVSSRVAAAMSVVAGTNKSVFIMETGYPVNADNNTNNVPAVFNFTTEAQAAYAYGVVNAVRDVGGAGVLYFKFTESLGMQAPPGGYTSEDVSFFHELQQFLWTNSIDSVIAWLLEPGSFEELLTRASFFMSQPDKNGWGAFRLDGTPRPIVAALKKAFLG</sequence>
<evidence type="ECO:0000313" key="5">
    <source>
        <dbReference type="EMBL" id="CUE71442.1"/>
    </source>
</evidence>
<keyword evidence="4" id="KW-0732">Signal</keyword>
<dbReference type="Proteomes" id="UP000051952">
    <property type="component" value="Unassembled WGS sequence"/>
</dbReference>
<reference evidence="6" key="1">
    <citation type="submission" date="2015-09" db="EMBL/GenBank/DDBJ databases">
        <authorList>
            <consortium name="Pathogen Informatics"/>
        </authorList>
    </citation>
    <scope>NUCLEOTIDE SEQUENCE [LARGE SCALE GENOMIC DNA]</scope>
    <source>
        <strain evidence="6">Lake Konstanz</strain>
    </source>
</reference>
<dbReference type="SUPFAM" id="SSF51445">
    <property type="entry name" value="(Trans)glycosidases"/>
    <property type="match status" value="1"/>
</dbReference>
<accession>A0A0S4ILL0</accession>
<evidence type="ECO:0000256" key="3">
    <source>
        <dbReference type="ARBA" id="ARBA00023295"/>
    </source>
</evidence>
<feature type="signal peptide" evidence="4">
    <location>
        <begin position="1"/>
        <end position="25"/>
    </location>
</feature>
<dbReference type="OrthoDB" id="10587303at2759"/>
<dbReference type="Gene3D" id="3.20.20.80">
    <property type="entry name" value="Glycosidases"/>
    <property type="match status" value="1"/>
</dbReference>
<dbReference type="GO" id="GO:0015926">
    <property type="term" value="F:glucosidase activity"/>
    <property type="evidence" value="ECO:0007669"/>
    <property type="project" value="InterPro"/>
</dbReference>
<evidence type="ECO:0000256" key="4">
    <source>
        <dbReference type="SAM" id="SignalP"/>
    </source>
</evidence>
<proteinExistence type="inferred from homology"/>
<dbReference type="OMA" id="ASWAYIE"/>
<keyword evidence="2 5" id="KW-0378">Hydrolase</keyword>
<dbReference type="InterPro" id="IPR017853">
    <property type="entry name" value="GH"/>
</dbReference>
<dbReference type="AlphaFoldDB" id="A0A0S4ILL0"/>
<gene>
    <name evidence="5" type="ORF">BSAL_53255</name>
</gene>